<proteinExistence type="predicted"/>
<keyword evidence="1" id="KW-0732">Signal</keyword>
<dbReference type="InterPro" id="IPR002889">
    <property type="entry name" value="WSC_carb-bd"/>
</dbReference>
<dbReference type="OrthoDB" id="2019572at2759"/>
<organism evidence="3 4">
    <name type="scientific">Massariosphaeria phaeospora</name>
    <dbReference type="NCBI Taxonomy" id="100035"/>
    <lineage>
        <taxon>Eukaryota</taxon>
        <taxon>Fungi</taxon>
        <taxon>Dikarya</taxon>
        <taxon>Ascomycota</taxon>
        <taxon>Pezizomycotina</taxon>
        <taxon>Dothideomycetes</taxon>
        <taxon>Pleosporomycetidae</taxon>
        <taxon>Pleosporales</taxon>
        <taxon>Pleosporales incertae sedis</taxon>
        <taxon>Massariosphaeria</taxon>
    </lineage>
</organism>
<dbReference type="PROSITE" id="PS51212">
    <property type="entry name" value="WSC"/>
    <property type="match status" value="1"/>
</dbReference>
<accession>A0A7C8MF40</accession>
<protein>
    <recommendedName>
        <fullName evidence="2">WSC domain-containing protein</fullName>
    </recommendedName>
</protein>
<sequence>MKLPFGHLLAGVALFSTLSVQLDTPAPRFWAHSGCFTIGVRQAVGTYSTAKLCTDRCLADATNRPTNATTYIYAGLRGISTDQRCFCDMDINPLYPNPVASTSCNVACATNATESCGGGAGFMTVYKYTAPLCALYLLLNVSLVIGGMHGEVDDSKVEMAVFASLNPQAAEEWKAADVPGNGPIQGCYGLDGVFVSFLATVAHHRTLKKKKTRVTEKFIYICATILWFCAWLEGE</sequence>
<evidence type="ECO:0000313" key="4">
    <source>
        <dbReference type="Proteomes" id="UP000481861"/>
    </source>
</evidence>
<evidence type="ECO:0000259" key="2">
    <source>
        <dbReference type="PROSITE" id="PS51212"/>
    </source>
</evidence>
<name>A0A7C8MF40_9PLEO</name>
<evidence type="ECO:0000256" key="1">
    <source>
        <dbReference type="SAM" id="SignalP"/>
    </source>
</evidence>
<dbReference type="EMBL" id="JAADJZ010000011">
    <property type="protein sequence ID" value="KAF2871782.1"/>
    <property type="molecule type" value="Genomic_DNA"/>
</dbReference>
<reference evidence="3 4" key="1">
    <citation type="submission" date="2020-01" db="EMBL/GenBank/DDBJ databases">
        <authorList>
            <consortium name="DOE Joint Genome Institute"/>
            <person name="Haridas S."/>
            <person name="Albert R."/>
            <person name="Binder M."/>
            <person name="Bloem J."/>
            <person name="Labutti K."/>
            <person name="Salamov A."/>
            <person name="Andreopoulos B."/>
            <person name="Baker S.E."/>
            <person name="Barry K."/>
            <person name="Bills G."/>
            <person name="Bluhm B.H."/>
            <person name="Cannon C."/>
            <person name="Castanera R."/>
            <person name="Culley D.E."/>
            <person name="Daum C."/>
            <person name="Ezra D."/>
            <person name="Gonzalez J.B."/>
            <person name="Henrissat B."/>
            <person name="Kuo A."/>
            <person name="Liang C."/>
            <person name="Lipzen A."/>
            <person name="Lutzoni F."/>
            <person name="Magnuson J."/>
            <person name="Mondo S."/>
            <person name="Nolan M."/>
            <person name="Ohm R."/>
            <person name="Pangilinan J."/>
            <person name="Park H.-J.H."/>
            <person name="Ramirez L."/>
            <person name="Alfaro M."/>
            <person name="Sun H."/>
            <person name="Tritt A."/>
            <person name="Yoshinaga Y."/>
            <person name="Zwiers L.-H.L."/>
            <person name="Turgeon B.G."/>
            <person name="Goodwin S.B."/>
            <person name="Spatafora J.W."/>
            <person name="Crous P.W."/>
            <person name="Grigoriev I.V."/>
        </authorList>
    </citation>
    <scope>NUCLEOTIDE SEQUENCE [LARGE SCALE GENOMIC DNA]</scope>
    <source>
        <strain evidence="3 4">CBS 611.86</strain>
    </source>
</reference>
<evidence type="ECO:0000313" key="3">
    <source>
        <dbReference type="EMBL" id="KAF2871782.1"/>
    </source>
</evidence>
<feature type="domain" description="WSC" evidence="2">
    <location>
        <begin position="29"/>
        <end position="129"/>
    </location>
</feature>
<feature type="chain" id="PRO_5028951260" description="WSC domain-containing protein" evidence="1">
    <location>
        <begin position="20"/>
        <end position="235"/>
    </location>
</feature>
<gene>
    <name evidence="3" type="ORF">BDV95DRAFT_594838</name>
</gene>
<keyword evidence="4" id="KW-1185">Reference proteome</keyword>
<dbReference type="AlphaFoldDB" id="A0A7C8MF40"/>
<comment type="caution">
    <text evidence="3">The sequence shown here is derived from an EMBL/GenBank/DDBJ whole genome shotgun (WGS) entry which is preliminary data.</text>
</comment>
<dbReference type="Proteomes" id="UP000481861">
    <property type="component" value="Unassembled WGS sequence"/>
</dbReference>
<feature type="signal peptide" evidence="1">
    <location>
        <begin position="1"/>
        <end position="19"/>
    </location>
</feature>